<dbReference type="AlphaFoldDB" id="A0A5J5FSB4"/>
<comment type="caution">
    <text evidence="1">The sequence shown here is derived from an EMBL/GenBank/DDBJ whole genome shotgun (WGS) entry which is preliminary data.</text>
</comment>
<proteinExistence type="predicted"/>
<reference evidence="1 2" key="1">
    <citation type="submission" date="2019-09" db="EMBL/GenBank/DDBJ databases">
        <authorList>
            <person name="Li Y."/>
        </authorList>
    </citation>
    <scope>NUCLEOTIDE SEQUENCE [LARGE SCALE GENOMIC DNA]</scope>
    <source>
        <strain evidence="1 2">L3-3HA</strain>
    </source>
</reference>
<accession>A0A5J5FSB4</accession>
<dbReference type="RefSeq" id="WP_150437487.1">
    <property type="nucleotide sequence ID" value="NZ_VYKJ01000018.1"/>
</dbReference>
<name>A0A5J5FSB4_9GAMM</name>
<protein>
    <submittedName>
        <fullName evidence="1">Uncharacterized protein</fullName>
    </submittedName>
</protein>
<keyword evidence="2" id="KW-1185">Reference proteome</keyword>
<sequence length="104" mass="11219">MSDISAFVGTVFVASMHVKRVRSPGNAASGVSESGSRVIYAIGVGLAQANELQRKHVIKYVDRPLSHPVLNLPICSATGFLDCRRTENPHGVLRSPEFGDLSDR</sequence>
<dbReference type="OrthoDB" id="6140187at2"/>
<dbReference type="Proteomes" id="UP000335415">
    <property type="component" value="Unassembled WGS sequence"/>
</dbReference>
<organism evidence="1 2">
    <name type="scientific">Affinibrenneria salicis</name>
    <dbReference type="NCBI Taxonomy" id="2590031"/>
    <lineage>
        <taxon>Bacteria</taxon>
        <taxon>Pseudomonadati</taxon>
        <taxon>Pseudomonadota</taxon>
        <taxon>Gammaproteobacteria</taxon>
        <taxon>Enterobacterales</taxon>
        <taxon>Pectobacteriaceae</taxon>
        <taxon>Affinibrenneria</taxon>
    </lineage>
</organism>
<dbReference type="EMBL" id="VYKJ01000018">
    <property type="protein sequence ID" value="KAA8995628.1"/>
    <property type="molecule type" value="Genomic_DNA"/>
</dbReference>
<evidence type="ECO:0000313" key="1">
    <source>
        <dbReference type="EMBL" id="KAA8995628.1"/>
    </source>
</evidence>
<evidence type="ECO:0000313" key="2">
    <source>
        <dbReference type="Proteomes" id="UP000335415"/>
    </source>
</evidence>
<gene>
    <name evidence="1" type="ORF">FJU30_24010</name>
</gene>